<feature type="region of interest" description="Disordered" evidence="1">
    <location>
        <begin position="121"/>
        <end position="149"/>
    </location>
</feature>
<dbReference type="AlphaFoldDB" id="A0A8J5XJ14"/>
<keyword evidence="3" id="KW-1185">Reference proteome</keyword>
<feature type="region of interest" description="Disordered" evidence="1">
    <location>
        <begin position="1"/>
        <end position="50"/>
    </location>
</feature>
<feature type="compositionally biased region" description="Low complexity" evidence="1">
    <location>
        <begin position="585"/>
        <end position="596"/>
    </location>
</feature>
<evidence type="ECO:0000256" key="1">
    <source>
        <dbReference type="SAM" id="MobiDB-lite"/>
    </source>
</evidence>
<comment type="caution">
    <text evidence="2">The sequence shown here is derived from an EMBL/GenBank/DDBJ whole genome shotgun (WGS) entry which is preliminary data.</text>
</comment>
<gene>
    <name evidence="2" type="ORF">KFE25_012540</name>
</gene>
<dbReference type="SUPFAM" id="SSF48371">
    <property type="entry name" value="ARM repeat"/>
    <property type="match status" value="1"/>
</dbReference>
<protein>
    <submittedName>
        <fullName evidence="2">Uncharacterized protein</fullName>
    </submittedName>
</protein>
<proteinExistence type="predicted"/>
<feature type="compositionally biased region" description="Low complexity" evidence="1">
    <location>
        <begin position="8"/>
        <end position="31"/>
    </location>
</feature>
<organism evidence="2 3">
    <name type="scientific">Diacronema lutheri</name>
    <name type="common">Unicellular marine alga</name>
    <name type="synonym">Monochrysis lutheri</name>
    <dbReference type="NCBI Taxonomy" id="2081491"/>
    <lineage>
        <taxon>Eukaryota</taxon>
        <taxon>Haptista</taxon>
        <taxon>Haptophyta</taxon>
        <taxon>Pavlovophyceae</taxon>
        <taxon>Pavlovales</taxon>
        <taxon>Pavlovaceae</taxon>
        <taxon>Diacronema</taxon>
    </lineage>
</organism>
<dbReference type="InterPro" id="IPR011989">
    <property type="entry name" value="ARM-like"/>
</dbReference>
<dbReference type="Gene3D" id="1.25.10.10">
    <property type="entry name" value="Leucine-rich Repeat Variant"/>
    <property type="match status" value="1"/>
</dbReference>
<dbReference type="InterPro" id="IPR016024">
    <property type="entry name" value="ARM-type_fold"/>
</dbReference>
<dbReference type="EMBL" id="JAGTXO010000011">
    <property type="protein sequence ID" value="KAG8465177.1"/>
    <property type="molecule type" value="Genomic_DNA"/>
</dbReference>
<evidence type="ECO:0000313" key="3">
    <source>
        <dbReference type="Proteomes" id="UP000751190"/>
    </source>
</evidence>
<reference evidence="2" key="1">
    <citation type="submission" date="2021-05" db="EMBL/GenBank/DDBJ databases">
        <title>The genome of the haptophyte Pavlova lutheri (Diacronema luteri, Pavlovales) - a model for lipid biosynthesis in eukaryotic algae.</title>
        <authorList>
            <person name="Hulatt C.J."/>
            <person name="Posewitz M.C."/>
        </authorList>
    </citation>
    <scope>NUCLEOTIDE SEQUENCE</scope>
    <source>
        <strain evidence="2">NIVA-4/92</strain>
    </source>
</reference>
<dbReference type="PROSITE" id="PS50096">
    <property type="entry name" value="IQ"/>
    <property type="match status" value="1"/>
</dbReference>
<accession>A0A8J5XJ14</accession>
<feature type="region of interest" description="Disordered" evidence="1">
    <location>
        <begin position="750"/>
        <end position="806"/>
    </location>
</feature>
<name>A0A8J5XJ14_DIALT</name>
<dbReference type="Proteomes" id="UP000751190">
    <property type="component" value="Unassembled WGS sequence"/>
</dbReference>
<feature type="compositionally biased region" description="Basic and acidic residues" evidence="1">
    <location>
        <begin position="39"/>
        <end position="50"/>
    </location>
</feature>
<sequence length="896" mass="91689">MDAPVSPSSAGADARSAVARPASPARSTPRQRASRRSAARCEPRDGEPHHVDKAAAALASFLAGRGHGLPPRRWDDARLREQIALIGPRAAAVRARYRLPDARTALPFARARRAAGLTVAGSAAGAPDGGGGGAPDAGVAPRGSPGGVRSADDLRQLSLTLSRVDGAEAFTAALAACADARVAQLMAGVVAAELEQSGGGHESRALLLALSSLVNLAAMGGHAQLLAPSVNALDLFVTLLADSSMAACSALSYAVAGVRNLANHRAAANALRLGPGEQLLRDLLAPARLHPLDVATHEHASAALVHIAHLATVDAAAAISRVRSHAEERAAGGAAALSAQARAHSKRLAARLHHESAQQQRRARAARTIGLRARAWLLARRLRQQMRQEQLDRAMHAALRRLALTASVAGAGGVDERAAAALQLAQHCANASLARLAELAPHAPRLVELTLCAPDGSAALKASGATIAANLACAPDGHRALVHAGAVGALIGALHAIDAGRDSDPHAAACAAQCCAALQNLACDSREVSDELLLHADGKRPLHRLMKGSSEAAGFAAGALSNAKLYATRGALDASGEAGGGGGARSTAGSPMRASPRAPPTPAERRARHVPPVEQHRALSARVLAATRIQAACRGMHARALARAKRRTEPRTMADGGRSRVRLGRAHRPLLITEPVLSIRRRSHRRIRPLPMRTLMPAVPPPSMMPSMLAQCSGNGNCANGAPEPTEPGALPVTPASNRATHAVEAARALRGDAGSSPRARDSAALSPPRAAAARPAVPLPRVASAAPARDANSMPTRFGQASGLPPSPLPLASFLPPVTHSHGKPAPNGTDCAGFDGSSVVRLLELGALHPKLRAALDGVAVGAHGATGACARVVRGAAPSVQVGRGVRMPGKPR</sequence>
<evidence type="ECO:0000313" key="2">
    <source>
        <dbReference type="EMBL" id="KAG8465177.1"/>
    </source>
</evidence>
<feature type="compositionally biased region" description="Low complexity" evidence="1">
    <location>
        <begin position="763"/>
        <end position="790"/>
    </location>
</feature>
<feature type="region of interest" description="Disordered" evidence="1">
    <location>
        <begin position="574"/>
        <end position="613"/>
    </location>
</feature>